<dbReference type="EC" id="4.4.1.13" evidence="2"/>
<dbReference type="NCBIfam" id="TIGR04350">
    <property type="entry name" value="C_S_lyase_PatB"/>
    <property type="match status" value="1"/>
</dbReference>
<dbReference type="InterPro" id="IPR004839">
    <property type="entry name" value="Aminotransferase_I/II_large"/>
</dbReference>
<dbReference type="InterPro" id="IPR051798">
    <property type="entry name" value="Class-II_PLP-Dep_Aminotrans"/>
</dbReference>
<dbReference type="OrthoDB" id="3224382at2"/>
<reference evidence="7 8" key="1">
    <citation type="submission" date="2019-07" db="EMBL/GenBank/DDBJ databases">
        <title>Draft genome for Aliikangiella sp. M105.</title>
        <authorList>
            <person name="Wang G."/>
        </authorList>
    </citation>
    <scope>NUCLEOTIDE SEQUENCE [LARGE SCALE GENOMIC DNA]</scope>
    <source>
        <strain evidence="7 8">M105</strain>
    </source>
</reference>
<dbReference type="PRINTS" id="PR00753">
    <property type="entry name" value="ACCSYNTHASE"/>
</dbReference>
<evidence type="ECO:0000259" key="6">
    <source>
        <dbReference type="Pfam" id="PF00155"/>
    </source>
</evidence>
<evidence type="ECO:0000313" key="7">
    <source>
        <dbReference type="EMBL" id="TQV87658.1"/>
    </source>
</evidence>
<comment type="similarity">
    <text evidence="5">Belongs to the class-II pyridoxal-phosphate-dependent aminotransferase family. MalY/PatB cystathionine beta-lyase subfamily.</text>
</comment>
<dbReference type="GO" id="GO:0030170">
    <property type="term" value="F:pyridoxal phosphate binding"/>
    <property type="evidence" value="ECO:0007669"/>
    <property type="project" value="InterPro"/>
</dbReference>
<dbReference type="InterPro" id="IPR027619">
    <property type="entry name" value="C-S_lyase_PatB-like"/>
</dbReference>
<dbReference type="PANTHER" id="PTHR43525:SF1">
    <property type="entry name" value="PROTEIN MALY"/>
    <property type="match status" value="1"/>
</dbReference>
<name>A0A545UDY1_9GAMM</name>
<protein>
    <recommendedName>
        <fullName evidence="2">cysteine-S-conjugate beta-lyase</fullName>
        <ecNumber evidence="2">4.4.1.13</ecNumber>
    </recommendedName>
</protein>
<dbReference type="InterPro" id="IPR015421">
    <property type="entry name" value="PyrdxlP-dep_Trfase_major"/>
</dbReference>
<dbReference type="Proteomes" id="UP000315439">
    <property type="component" value="Unassembled WGS sequence"/>
</dbReference>
<evidence type="ECO:0000256" key="2">
    <source>
        <dbReference type="ARBA" id="ARBA00012224"/>
    </source>
</evidence>
<organism evidence="7 8">
    <name type="scientific">Aliikangiella coralliicola</name>
    <dbReference type="NCBI Taxonomy" id="2592383"/>
    <lineage>
        <taxon>Bacteria</taxon>
        <taxon>Pseudomonadati</taxon>
        <taxon>Pseudomonadota</taxon>
        <taxon>Gammaproteobacteria</taxon>
        <taxon>Oceanospirillales</taxon>
        <taxon>Pleioneaceae</taxon>
        <taxon>Aliikangiella</taxon>
    </lineage>
</organism>
<comment type="cofactor">
    <cofactor evidence="1">
        <name>pyridoxal 5'-phosphate</name>
        <dbReference type="ChEBI" id="CHEBI:597326"/>
    </cofactor>
</comment>
<keyword evidence="3" id="KW-0663">Pyridoxal phosphate</keyword>
<proteinExistence type="inferred from homology"/>
<evidence type="ECO:0000256" key="3">
    <source>
        <dbReference type="ARBA" id="ARBA00022898"/>
    </source>
</evidence>
<dbReference type="CDD" id="cd00609">
    <property type="entry name" value="AAT_like"/>
    <property type="match status" value="1"/>
</dbReference>
<gene>
    <name evidence="7" type="ORF">FLL46_12230</name>
</gene>
<evidence type="ECO:0000256" key="5">
    <source>
        <dbReference type="ARBA" id="ARBA00037974"/>
    </source>
</evidence>
<dbReference type="InterPro" id="IPR015422">
    <property type="entry name" value="PyrdxlP-dep_Trfase_small"/>
</dbReference>
<accession>A0A545UDY1</accession>
<dbReference type="GO" id="GO:0047804">
    <property type="term" value="F:cysteine-S-conjugate beta-lyase activity"/>
    <property type="evidence" value="ECO:0007669"/>
    <property type="project" value="UniProtKB-EC"/>
</dbReference>
<dbReference type="Gene3D" id="3.90.1150.10">
    <property type="entry name" value="Aspartate Aminotransferase, domain 1"/>
    <property type="match status" value="1"/>
</dbReference>
<evidence type="ECO:0000256" key="1">
    <source>
        <dbReference type="ARBA" id="ARBA00001933"/>
    </source>
</evidence>
<dbReference type="SUPFAM" id="SSF53383">
    <property type="entry name" value="PLP-dependent transferases"/>
    <property type="match status" value="1"/>
</dbReference>
<comment type="caution">
    <text evidence="7">The sequence shown here is derived from an EMBL/GenBank/DDBJ whole genome shotgun (WGS) entry which is preliminary data.</text>
</comment>
<dbReference type="Gene3D" id="3.40.640.10">
    <property type="entry name" value="Type I PLP-dependent aspartate aminotransferase-like (Major domain)"/>
    <property type="match status" value="1"/>
</dbReference>
<evidence type="ECO:0000313" key="8">
    <source>
        <dbReference type="Proteomes" id="UP000315439"/>
    </source>
</evidence>
<feature type="domain" description="Aminotransferase class I/classII large" evidence="6">
    <location>
        <begin position="44"/>
        <end position="354"/>
    </location>
</feature>
<dbReference type="PANTHER" id="PTHR43525">
    <property type="entry name" value="PROTEIN MALY"/>
    <property type="match status" value="1"/>
</dbReference>
<dbReference type="InterPro" id="IPR015424">
    <property type="entry name" value="PyrdxlP-dep_Trfase"/>
</dbReference>
<dbReference type="Pfam" id="PF00155">
    <property type="entry name" value="Aminotran_1_2"/>
    <property type="match status" value="1"/>
</dbReference>
<keyword evidence="4 7" id="KW-0456">Lyase</keyword>
<dbReference type="EMBL" id="VIKS01000007">
    <property type="protein sequence ID" value="TQV87658.1"/>
    <property type="molecule type" value="Genomic_DNA"/>
</dbReference>
<keyword evidence="8" id="KW-1185">Reference proteome</keyword>
<sequence>MLKSIFGATELEPYWVADMDFEVAEPIINELKRLAIRGRFAYEFDSQSVYSAIVNWYQRRHDISLQKELFVQVPGVLTGIALLIRELTEPGDGVLIQTPVYHQFKRLITTADRNVIRSPLKIEDGKYQMDYEDLANQFASGNVKSMILCNPHNPVGRVWSKSELDKLVELANAHDISIISDEIHSDIIYSGHQFNSIASYTEGNHVSLIGSPAKTFGMQSISNGYIYSQNKELFERVKAVVDSMYLGHGNAMTTYATIAAFSKGDQWLDSLLEYLQTTLSWIQSFIEKEIPLVEMFPVEGTYQIWLDFSKTGRTPEEVKAALLEAKIGLTPGNWFDAEHENFFRMNIASPLAKIQENFRRLKLN</sequence>
<evidence type="ECO:0000256" key="4">
    <source>
        <dbReference type="ARBA" id="ARBA00023239"/>
    </source>
</evidence>
<dbReference type="AlphaFoldDB" id="A0A545UDY1"/>